<dbReference type="RefSeq" id="WP_149651793.1">
    <property type="nucleotide sequence ID" value="NZ_VEWN01000031.1"/>
</dbReference>
<reference evidence="2 3" key="1">
    <citation type="submission" date="2019-07" db="EMBL/GenBank/DDBJ databases">
        <title>Genome sequencing of the stress-tolerant strain Azospirillum brasilense Az19.</title>
        <authorList>
            <person name="Maroniche G.A."/>
            <person name="Garcia J.E."/>
            <person name="Pagnussat L."/>
            <person name="Amenta M."/>
            <person name="Creus C.M."/>
        </authorList>
    </citation>
    <scope>NUCLEOTIDE SEQUENCE [LARGE SCALE GENOMIC DNA]</scope>
    <source>
        <strain evidence="2 3">Az19</strain>
    </source>
</reference>
<feature type="region of interest" description="Disordered" evidence="1">
    <location>
        <begin position="1"/>
        <end position="24"/>
    </location>
</feature>
<organism evidence="2 3">
    <name type="scientific">Azospirillum argentinense</name>
    <dbReference type="NCBI Taxonomy" id="2970906"/>
    <lineage>
        <taxon>Bacteria</taxon>
        <taxon>Pseudomonadati</taxon>
        <taxon>Pseudomonadota</taxon>
        <taxon>Alphaproteobacteria</taxon>
        <taxon>Rhodospirillales</taxon>
        <taxon>Azospirillaceae</taxon>
        <taxon>Azospirillum</taxon>
    </lineage>
</organism>
<dbReference type="Proteomes" id="UP000325333">
    <property type="component" value="Unassembled WGS sequence"/>
</dbReference>
<proteinExistence type="predicted"/>
<feature type="compositionally biased region" description="Basic residues" evidence="1">
    <location>
        <begin position="12"/>
        <end position="24"/>
    </location>
</feature>
<sequence>MPTTPDDPGVASRRKGGPAQRHGRVRTSYARKVELLELWAASGVPEGQWLPKGPTDLARWDDVDLGVCAWTDPSITSPDRSLYADLRVRFDRALARLAAVRAERPINASPPGRRMAELDRENAALAGQICELRVRLSNLERDLRLERQRRATAEKETALLKQRLSAVVLPHGCEQP</sequence>
<gene>
    <name evidence="2" type="ORF">FH063_004752</name>
</gene>
<protein>
    <submittedName>
        <fullName evidence="2">Uncharacterized protein</fullName>
    </submittedName>
</protein>
<dbReference type="EMBL" id="VEWN01000031">
    <property type="protein sequence ID" value="KAA1052421.1"/>
    <property type="molecule type" value="Genomic_DNA"/>
</dbReference>
<evidence type="ECO:0000313" key="2">
    <source>
        <dbReference type="EMBL" id="KAA1052421.1"/>
    </source>
</evidence>
<comment type="caution">
    <text evidence="2">The sequence shown here is derived from an EMBL/GenBank/DDBJ whole genome shotgun (WGS) entry which is preliminary data.</text>
</comment>
<name>A0A5B0KKR0_9PROT</name>
<accession>A0A5B0KKR0</accession>
<dbReference type="AlphaFoldDB" id="A0A5B0KKR0"/>
<evidence type="ECO:0000256" key="1">
    <source>
        <dbReference type="SAM" id="MobiDB-lite"/>
    </source>
</evidence>
<evidence type="ECO:0000313" key="3">
    <source>
        <dbReference type="Proteomes" id="UP000325333"/>
    </source>
</evidence>